<keyword evidence="2" id="KW-0949">S-adenosyl-L-methionine</keyword>
<reference evidence="12 13" key="1">
    <citation type="submission" date="2018-05" db="EMBL/GenBank/DDBJ databases">
        <title>Genomic Encyclopedia of Type Strains, Phase IV (KMG-IV): sequencing the most valuable type-strain genomes for metagenomic binning, comparative biology and taxonomic classification.</title>
        <authorList>
            <person name="Goeker M."/>
        </authorList>
    </citation>
    <scope>NUCLEOTIDE SEQUENCE [LARGE SCALE GENOMIC DNA]</scope>
    <source>
        <strain evidence="12 13">DSM 103371</strain>
    </source>
</reference>
<evidence type="ECO:0000256" key="3">
    <source>
        <dbReference type="ARBA" id="ARBA00022793"/>
    </source>
</evidence>
<dbReference type="InterPro" id="IPR003826">
    <property type="entry name" value="AdoMetDC_fam_prok"/>
</dbReference>
<evidence type="ECO:0000256" key="11">
    <source>
        <dbReference type="SAM" id="MobiDB-lite"/>
    </source>
</evidence>
<feature type="compositionally biased region" description="Polar residues" evidence="11">
    <location>
        <begin position="1"/>
        <end position="13"/>
    </location>
</feature>
<dbReference type="Gene3D" id="3.30.160.750">
    <property type="match status" value="1"/>
</dbReference>
<dbReference type="AlphaFoldDB" id="A0A316GBY8"/>
<proteinExistence type="predicted"/>
<dbReference type="RefSeq" id="WP_109757335.1">
    <property type="nucleotide sequence ID" value="NZ_QGGV01000001.1"/>
</dbReference>
<dbReference type="OrthoDB" id="9793120at2"/>
<keyword evidence="13" id="KW-1185">Reference proteome</keyword>
<protein>
    <submittedName>
        <fullName evidence="12">S-adenosylmethionine decarboxylase</fullName>
    </submittedName>
</protein>
<evidence type="ECO:0000256" key="5">
    <source>
        <dbReference type="ARBA" id="ARBA00023066"/>
    </source>
</evidence>
<dbReference type="GO" id="GO:0008295">
    <property type="term" value="P:spermidine biosynthetic process"/>
    <property type="evidence" value="ECO:0007669"/>
    <property type="project" value="UniProtKB-KW"/>
</dbReference>
<evidence type="ECO:0000256" key="1">
    <source>
        <dbReference type="ARBA" id="ARBA00001928"/>
    </source>
</evidence>
<dbReference type="GO" id="GO:0004014">
    <property type="term" value="F:adenosylmethionine decarboxylase activity"/>
    <property type="evidence" value="ECO:0007669"/>
    <property type="project" value="InterPro"/>
</dbReference>
<gene>
    <name evidence="12" type="ORF">C8D95_101255</name>
</gene>
<keyword evidence="6" id="KW-0620">Polyamine biosynthesis</keyword>
<dbReference type="KEGG" id="salo:EF888_02725"/>
<evidence type="ECO:0000256" key="7">
    <source>
        <dbReference type="ARBA" id="ARBA00023145"/>
    </source>
</evidence>
<dbReference type="InterPro" id="IPR016067">
    <property type="entry name" value="S-AdoMet_deCO2ase_core"/>
</dbReference>
<sequence length="139" mass="14998">MMDTGTLTPSHTQPGAPDHLVRRGPRAFAGVHLLIDVRNGRGFDDEARVRQAIVDCVSACGATLLHLHTHRFSPHGITGVAVLAESHIAAHTWPEHGYAAFDIFMCGSGRPEEAIAVLARAFETEDIGVREVLRGEVTV</sequence>
<feature type="region of interest" description="Disordered" evidence="11">
    <location>
        <begin position="1"/>
        <end position="21"/>
    </location>
</feature>
<dbReference type="PANTHER" id="PTHR33866:SF2">
    <property type="entry name" value="S-ADENOSYLMETHIONINE DECARBOXYLASE PROENZYME"/>
    <property type="match status" value="1"/>
</dbReference>
<keyword evidence="5" id="KW-0745">Spermidine biosynthesis</keyword>
<evidence type="ECO:0000256" key="9">
    <source>
        <dbReference type="ARBA" id="ARBA00023270"/>
    </source>
</evidence>
<organism evidence="12 13">
    <name type="scientific">Silicimonas algicola</name>
    <dbReference type="NCBI Taxonomy" id="1826607"/>
    <lineage>
        <taxon>Bacteria</taxon>
        <taxon>Pseudomonadati</taxon>
        <taxon>Pseudomonadota</taxon>
        <taxon>Alphaproteobacteria</taxon>
        <taxon>Rhodobacterales</taxon>
        <taxon>Paracoccaceae</taxon>
    </lineage>
</organism>
<dbReference type="Proteomes" id="UP000245390">
    <property type="component" value="Unassembled WGS sequence"/>
</dbReference>
<dbReference type="Gene3D" id="3.30.360.110">
    <property type="entry name" value="S-adenosylmethionine decarboxylase domain"/>
    <property type="match status" value="1"/>
</dbReference>
<keyword evidence="4" id="KW-0068">Autocatalytic cleavage</keyword>
<comment type="caution">
    <text evidence="12">The sequence shown here is derived from an EMBL/GenBank/DDBJ whole genome shotgun (WGS) entry which is preliminary data.</text>
</comment>
<evidence type="ECO:0000256" key="6">
    <source>
        <dbReference type="ARBA" id="ARBA00023115"/>
    </source>
</evidence>
<dbReference type="NCBIfam" id="TIGR03330">
    <property type="entry name" value="SAM_DCase_Bsu"/>
    <property type="match status" value="1"/>
</dbReference>
<evidence type="ECO:0000256" key="8">
    <source>
        <dbReference type="ARBA" id="ARBA00023239"/>
    </source>
</evidence>
<evidence type="ECO:0000313" key="13">
    <source>
        <dbReference type="Proteomes" id="UP000245390"/>
    </source>
</evidence>
<keyword evidence="7" id="KW-0865">Zymogen</keyword>
<keyword evidence="3" id="KW-0210">Decarboxylase</keyword>
<keyword evidence="10" id="KW-0670">Pyruvate</keyword>
<dbReference type="PANTHER" id="PTHR33866">
    <property type="entry name" value="S-ADENOSYLMETHIONINE DECARBOXYLASE PROENZYME"/>
    <property type="match status" value="1"/>
</dbReference>
<accession>A0A316GBY8</accession>
<dbReference type="InterPro" id="IPR017716">
    <property type="entry name" value="S-AdoMet_deCOase_pro-enz"/>
</dbReference>
<dbReference type="InterPro" id="IPR042286">
    <property type="entry name" value="AdoMetDC_C"/>
</dbReference>
<evidence type="ECO:0000313" key="12">
    <source>
        <dbReference type="EMBL" id="PWK58441.1"/>
    </source>
</evidence>
<name>A0A316GBY8_9RHOB</name>
<evidence type="ECO:0000256" key="4">
    <source>
        <dbReference type="ARBA" id="ARBA00022813"/>
    </source>
</evidence>
<keyword evidence="9" id="KW-0704">Schiff base</keyword>
<comment type="cofactor">
    <cofactor evidence="1">
        <name>pyruvate</name>
        <dbReference type="ChEBI" id="CHEBI:15361"/>
    </cofactor>
</comment>
<dbReference type="SUPFAM" id="SSF56276">
    <property type="entry name" value="S-adenosylmethionine decarboxylase"/>
    <property type="match status" value="1"/>
</dbReference>
<evidence type="ECO:0000256" key="10">
    <source>
        <dbReference type="ARBA" id="ARBA00023317"/>
    </source>
</evidence>
<dbReference type="InterPro" id="IPR042284">
    <property type="entry name" value="AdoMetDC_N"/>
</dbReference>
<dbReference type="GO" id="GO:0005829">
    <property type="term" value="C:cytosol"/>
    <property type="evidence" value="ECO:0007669"/>
    <property type="project" value="TreeGrafter"/>
</dbReference>
<evidence type="ECO:0000256" key="2">
    <source>
        <dbReference type="ARBA" id="ARBA00022691"/>
    </source>
</evidence>
<dbReference type="EMBL" id="QGGV01000001">
    <property type="protein sequence ID" value="PWK58441.1"/>
    <property type="molecule type" value="Genomic_DNA"/>
</dbReference>
<dbReference type="Pfam" id="PF02675">
    <property type="entry name" value="AdoMet_dc"/>
    <property type="match status" value="1"/>
</dbReference>
<keyword evidence="8" id="KW-0456">Lyase</keyword>